<keyword evidence="1" id="KW-1133">Transmembrane helix</keyword>
<feature type="transmembrane region" description="Helical" evidence="1">
    <location>
        <begin position="102"/>
        <end position="122"/>
    </location>
</feature>
<reference evidence="2" key="1">
    <citation type="submission" date="2020-12" db="EMBL/GenBank/DDBJ databases">
        <title>The genome sequence of Inhella sp. 1Y17.</title>
        <authorList>
            <person name="Liu Y."/>
        </authorList>
    </citation>
    <scope>NUCLEOTIDE SEQUENCE</scope>
    <source>
        <strain evidence="2">1Y17</strain>
    </source>
</reference>
<protein>
    <submittedName>
        <fullName evidence="2">DUF2938 family protein</fullName>
    </submittedName>
</protein>
<sequence>MEPFVFAFLGGLLGALLMDITETYAARVGVSSGVNVALIGRWVLGWREGRLRHADIRQAPALPAETAMGWAFHFLIGGGGVALLYPLLFTSLFALPAGLAPIHHLVGGLLFGLATSVLPWFVLLPCFGWGLWGRRGPPGSDALLASTVSHLPYGLGVGLVMAFAS</sequence>
<keyword evidence="1" id="KW-0472">Membrane</keyword>
<feature type="transmembrane region" description="Helical" evidence="1">
    <location>
        <begin position="70"/>
        <end position="95"/>
    </location>
</feature>
<evidence type="ECO:0000256" key="1">
    <source>
        <dbReference type="SAM" id="Phobius"/>
    </source>
</evidence>
<evidence type="ECO:0000313" key="2">
    <source>
        <dbReference type="EMBL" id="MBH9576205.1"/>
    </source>
</evidence>
<dbReference type="Proteomes" id="UP000613266">
    <property type="component" value="Unassembled WGS sequence"/>
</dbReference>
<dbReference type="RefSeq" id="WP_198109809.1">
    <property type="nucleotide sequence ID" value="NZ_JAEDAK010000002.1"/>
</dbReference>
<proteinExistence type="predicted"/>
<keyword evidence="3" id="KW-1185">Reference proteome</keyword>
<comment type="caution">
    <text evidence="2">The sequence shown here is derived from an EMBL/GenBank/DDBJ whole genome shotgun (WGS) entry which is preliminary data.</text>
</comment>
<name>A0A931J138_9BURK</name>
<dbReference type="Pfam" id="PF11158">
    <property type="entry name" value="DUF2938"/>
    <property type="match status" value="1"/>
</dbReference>
<dbReference type="InterPro" id="IPR021329">
    <property type="entry name" value="DUF2938"/>
</dbReference>
<gene>
    <name evidence="2" type="ORF">I7X39_04715</name>
</gene>
<evidence type="ECO:0000313" key="3">
    <source>
        <dbReference type="Proteomes" id="UP000613266"/>
    </source>
</evidence>
<dbReference type="AlphaFoldDB" id="A0A931J138"/>
<organism evidence="2 3">
    <name type="scientific">Inhella proteolytica</name>
    <dbReference type="NCBI Taxonomy" id="2795029"/>
    <lineage>
        <taxon>Bacteria</taxon>
        <taxon>Pseudomonadati</taxon>
        <taxon>Pseudomonadota</taxon>
        <taxon>Betaproteobacteria</taxon>
        <taxon>Burkholderiales</taxon>
        <taxon>Sphaerotilaceae</taxon>
        <taxon>Inhella</taxon>
    </lineage>
</organism>
<keyword evidence="1" id="KW-0812">Transmembrane</keyword>
<accession>A0A931J138</accession>
<feature type="transmembrane region" description="Helical" evidence="1">
    <location>
        <begin position="142"/>
        <end position="164"/>
    </location>
</feature>
<dbReference type="EMBL" id="JAEDAK010000002">
    <property type="protein sequence ID" value="MBH9576205.1"/>
    <property type="molecule type" value="Genomic_DNA"/>
</dbReference>